<dbReference type="Gene3D" id="3.40.50.720">
    <property type="entry name" value="NAD(P)-binding Rossmann-like Domain"/>
    <property type="match status" value="1"/>
</dbReference>
<evidence type="ECO:0000313" key="16">
    <source>
        <dbReference type="Proteomes" id="UP000032180"/>
    </source>
</evidence>
<dbReference type="GO" id="GO:0006633">
    <property type="term" value="P:fatty acid biosynthetic process"/>
    <property type="evidence" value="ECO:0007669"/>
    <property type="project" value="UniProtKB-KW"/>
</dbReference>
<evidence type="ECO:0000256" key="8">
    <source>
        <dbReference type="ARBA" id="ARBA00023002"/>
    </source>
</evidence>
<dbReference type="InterPro" id="IPR020843">
    <property type="entry name" value="ER"/>
</dbReference>
<keyword evidence="5" id="KW-0276">Fatty acid metabolism</keyword>
<dbReference type="InterPro" id="IPR051034">
    <property type="entry name" value="Mito_Enoyl-ACP_Reductase"/>
</dbReference>
<dbReference type="eggNOG" id="KOG0025">
    <property type="taxonomic scope" value="Eukaryota"/>
</dbReference>
<evidence type="ECO:0000256" key="13">
    <source>
        <dbReference type="ARBA" id="ARBA00048843"/>
    </source>
</evidence>
<feature type="domain" description="Enoyl reductase (ER)" evidence="14">
    <location>
        <begin position="33"/>
        <end position="335"/>
    </location>
</feature>
<dbReference type="Proteomes" id="UP000032180">
    <property type="component" value="Chromosome 12"/>
</dbReference>
<dbReference type="PANTHER" id="PTHR43981">
    <property type="entry name" value="ENOYL-[ACYL-CARRIER-PROTEIN] REDUCTASE, MITOCHONDRIAL"/>
    <property type="match status" value="1"/>
</dbReference>
<dbReference type="GO" id="GO:0005739">
    <property type="term" value="C:mitochondrion"/>
    <property type="evidence" value="ECO:0007669"/>
    <property type="project" value="UniProtKB-SubCell"/>
</dbReference>
<dbReference type="Pfam" id="PF00107">
    <property type="entry name" value="ADH_zinc_N"/>
    <property type="match status" value="1"/>
</dbReference>
<evidence type="ECO:0000256" key="7">
    <source>
        <dbReference type="ARBA" id="ARBA00022946"/>
    </source>
</evidence>
<keyword evidence="9" id="KW-0443">Lipid metabolism</keyword>
<dbReference type="InterPro" id="IPR036291">
    <property type="entry name" value="NAD(P)-bd_dom_sf"/>
</dbReference>
<comment type="similarity">
    <text evidence="2">Belongs to the zinc-containing alcohol dehydrogenase family. Quinone oxidoreductase subfamily.</text>
</comment>
<reference evidence="15 16" key="1">
    <citation type="submission" date="2012-08" db="EMBL/GenBank/DDBJ databases">
        <title>Oryza genome evolution.</title>
        <authorList>
            <person name="Wing R.A."/>
        </authorList>
    </citation>
    <scope>NUCLEOTIDE SEQUENCE</scope>
</reference>
<organism evidence="15 16">
    <name type="scientific">Leersia perrieri</name>
    <dbReference type="NCBI Taxonomy" id="77586"/>
    <lineage>
        <taxon>Eukaryota</taxon>
        <taxon>Viridiplantae</taxon>
        <taxon>Streptophyta</taxon>
        <taxon>Embryophyta</taxon>
        <taxon>Tracheophyta</taxon>
        <taxon>Spermatophyta</taxon>
        <taxon>Magnoliopsida</taxon>
        <taxon>Liliopsida</taxon>
        <taxon>Poales</taxon>
        <taxon>Poaceae</taxon>
        <taxon>BOP clade</taxon>
        <taxon>Oryzoideae</taxon>
        <taxon>Oryzeae</taxon>
        <taxon>Oryzinae</taxon>
        <taxon>Leersia</taxon>
    </lineage>
</organism>
<comment type="subunit">
    <text evidence="3">Homodimer.</text>
</comment>
<keyword evidence="10" id="KW-0496">Mitochondrion</keyword>
<keyword evidence="8" id="KW-0560">Oxidoreductase</keyword>
<dbReference type="CDD" id="cd08290">
    <property type="entry name" value="ETR"/>
    <property type="match status" value="1"/>
</dbReference>
<evidence type="ECO:0000256" key="3">
    <source>
        <dbReference type="ARBA" id="ARBA00011738"/>
    </source>
</evidence>
<evidence type="ECO:0000256" key="9">
    <source>
        <dbReference type="ARBA" id="ARBA00023098"/>
    </source>
</evidence>
<evidence type="ECO:0000256" key="1">
    <source>
        <dbReference type="ARBA" id="ARBA00004173"/>
    </source>
</evidence>
<evidence type="ECO:0000259" key="14">
    <source>
        <dbReference type="SMART" id="SM00829"/>
    </source>
</evidence>
<keyword evidence="6" id="KW-0521">NADP</keyword>
<dbReference type="SUPFAM" id="SSF50129">
    <property type="entry name" value="GroES-like"/>
    <property type="match status" value="1"/>
</dbReference>
<evidence type="ECO:0000256" key="11">
    <source>
        <dbReference type="ARBA" id="ARBA00023160"/>
    </source>
</evidence>
<keyword evidence="16" id="KW-1185">Reference proteome</keyword>
<dbReference type="SMART" id="SM00829">
    <property type="entry name" value="PKS_ER"/>
    <property type="match status" value="1"/>
</dbReference>
<evidence type="ECO:0000256" key="12">
    <source>
        <dbReference type="ARBA" id="ARBA00038963"/>
    </source>
</evidence>
<dbReference type="InterPro" id="IPR013149">
    <property type="entry name" value="ADH-like_C"/>
</dbReference>
<dbReference type="InterPro" id="IPR013154">
    <property type="entry name" value="ADH-like_N"/>
</dbReference>
<dbReference type="Pfam" id="PF08240">
    <property type="entry name" value="ADH_N"/>
    <property type="match status" value="1"/>
</dbReference>
<accession>A0A0D9XVY9</accession>
<comment type="subcellular location">
    <subcellularLocation>
        <location evidence="1">Mitochondrion</location>
    </subcellularLocation>
</comment>
<evidence type="ECO:0000256" key="10">
    <source>
        <dbReference type="ARBA" id="ARBA00023128"/>
    </source>
</evidence>
<dbReference type="AlphaFoldDB" id="A0A0D9XVY9"/>
<evidence type="ECO:0000256" key="5">
    <source>
        <dbReference type="ARBA" id="ARBA00022832"/>
    </source>
</evidence>
<dbReference type="Gramene" id="LPERR12G00370.2">
    <property type="protein sequence ID" value="LPERR12G00370.2"/>
    <property type="gene ID" value="LPERR12G00370"/>
</dbReference>
<dbReference type="PANTHER" id="PTHR43981:SF2">
    <property type="entry name" value="ENOYL-[ACYL-CARRIER-PROTEIN] REDUCTASE, MITOCHONDRIAL"/>
    <property type="match status" value="1"/>
</dbReference>
<dbReference type="EC" id="1.3.1.104" evidence="12"/>
<keyword evidence="11" id="KW-0275">Fatty acid biosynthesis</keyword>
<dbReference type="InterPro" id="IPR011032">
    <property type="entry name" value="GroES-like_sf"/>
</dbReference>
<keyword evidence="7" id="KW-0809">Transit peptide</keyword>
<evidence type="ECO:0000256" key="4">
    <source>
        <dbReference type="ARBA" id="ARBA00022516"/>
    </source>
</evidence>
<name>A0A0D9XVY9_9ORYZ</name>
<evidence type="ECO:0000313" key="15">
    <source>
        <dbReference type="EnsemblPlants" id="LPERR12G00370.2"/>
    </source>
</evidence>
<reference evidence="16" key="2">
    <citation type="submission" date="2013-12" db="EMBL/GenBank/DDBJ databases">
        <authorList>
            <person name="Yu Y."/>
            <person name="Lee S."/>
            <person name="de Baynast K."/>
            <person name="Wissotski M."/>
            <person name="Liu L."/>
            <person name="Talag J."/>
            <person name="Goicoechea J."/>
            <person name="Angelova A."/>
            <person name="Jetty R."/>
            <person name="Kudrna D."/>
            <person name="Golser W."/>
            <person name="Rivera L."/>
            <person name="Zhang J."/>
            <person name="Wing R."/>
        </authorList>
    </citation>
    <scope>NUCLEOTIDE SEQUENCE</scope>
</reference>
<dbReference type="SUPFAM" id="SSF51735">
    <property type="entry name" value="NAD(P)-binding Rossmann-fold domains"/>
    <property type="match status" value="1"/>
</dbReference>
<comment type="catalytic activity">
    <reaction evidence="13">
        <text>a 2,3-saturated acyl-[ACP] + NADP(+) = a (2E)-enoyl-[ACP] + NADPH + H(+)</text>
        <dbReference type="Rhea" id="RHEA:22564"/>
        <dbReference type="Rhea" id="RHEA-COMP:9925"/>
        <dbReference type="Rhea" id="RHEA-COMP:9926"/>
        <dbReference type="ChEBI" id="CHEBI:15378"/>
        <dbReference type="ChEBI" id="CHEBI:57783"/>
        <dbReference type="ChEBI" id="CHEBI:58349"/>
        <dbReference type="ChEBI" id="CHEBI:78784"/>
        <dbReference type="ChEBI" id="CHEBI:78785"/>
        <dbReference type="EC" id="1.3.1.104"/>
    </reaction>
</comment>
<dbReference type="STRING" id="77586.A0A0D9XVY9"/>
<evidence type="ECO:0000256" key="6">
    <source>
        <dbReference type="ARBA" id="ARBA00022857"/>
    </source>
</evidence>
<proteinExistence type="inferred from homology"/>
<protein>
    <recommendedName>
        <fullName evidence="12">enoyl-[acyl-carrier-protein] reductase</fullName>
        <ecNumber evidence="12">1.3.1.104</ecNumber>
    </recommendedName>
</protein>
<sequence>MGVRLLPLAARRLSTMTRQLSPPAKAVLYDDHGPPDKVLRVAEVAPVEIGERDVCVRMLAAPINPSDLNRIEGVYPIRPPLPAAVAGYEGLAQVHALGSGDVDLSPGDWVIPSPPSFGTWQTYIVKPATAWHKNGATSIVGQCVIQLAKLHAIHTINIIRDRYSPSPFSTQPILDDHMPYSRPGSQQAKDKLIQLGADQVFTESQLNIKNIKSLLGALPEPALGLNCVGGSAASAVLKFLRQGGTMVTYGGMSKKPVTVSTSSFIFKDLSLRGFWLQKWMNSDKAEESRTMIDYLLDLVHEGKLKYEMELTPFSEFHLALDKALGKHGSRPKQVLKF</sequence>
<dbReference type="EnsemblPlants" id="LPERR12G00370.2">
    <property type="protein sequence ID" value="LPERR12G00370.2"/>
    <property type="gene ID" value="LPERR12G00370"/>
</dbReference>
<evidence type="ECO:0000256" key="2">
    <source>
        <dbReference type="ARBA" id="ARBA00010371"/>
    </source>
</evidence>
<dbReference type="GO" id="GO:0141148">
    <property type="term" value="F:enoyl-[acyl-carrier-protein] reductase (NADPH) activity"/>
    <property type="evidence" value="ECO:0007669"/>
    <property type="project" value="UniProtKB-EC"/>
</dbReference>
<dbReference type="Gene3D" id="3.90.180.10">
    <property type="entry name" value="Medium-chain alcohol dehydrogenases, catalytic domain"/>
    <property type="match status" value="2"/>
</dbReference>
<keyword evidence="4" id="KW-0444">Lipid biosynthesis</keyword>
<reference evidence="15" key="3">
    <citation type="submission" date="2015-04" db="UniProtKB">
        <authorList>
            <consortium name="EnsemblPlants"/>
        </authorList>
    </citation>
    <scope>IDENTIFICATION</scope>
</reference>